<name>K2GML7_9RHOB</name>
<proteinExistence type="predicted"/>
<feature type="compositionally biased region" description="Gly residues" evidence="1">
    <location>
        <begin position="69"/>
        <end position="80"/>
    </location>
</feature>
<evidence type="ECO:0000256" key="1">
    <source>
        <dbReference type="SAM" id="MobiDB-lite"/>
    </source>
</evidence>
<dbReference type="STRING" id="1231392.OCGS_1957"/>
<evidence type="ECO:0000256" key="3">
    <source>
        <dbReference type="SAM" id="SignalP"/>
    </source>
</evidence>
<feature type="compositionally biased region" description="Low complexity" evidence="1">
    <location>
        <begin position="123"/>
        <end position="134"/>
    </location>
</feature>
<keyword evidence="2" id="KW-0472">Membrane</keyword>
<evidence type="ECO:0000256" key="2">
    <source>
        <dbReference type="SAM" id="Phobius"/>
    </source>
</evidence>
<dbReference type="Proteomes" id="UP000006765">
    <property type="component" value="Unassembled WGS sequence"/>
</dbReference>
<dbReference type="AlphaFoldDB" id="K2GML7"/>
<keyword evidence="2" id="KW-1133">Transmembrane helix</keyword>
<evidence type="ECO:0000313" key="4">
    <source>
        <dbReference type="EMBL" id="EKE43976.1"/>
    </source>
</evidence>
<dbReference type="EMBL" id="AMGO01000046">
    <property type="protein sequence ID" value="EKE43976.1"/>
    <property type="molecule type" value="Genomic_DNA"/>
</dbReference>
<organism evidence="4 5">
    <name type="scientific">Oceaniovalibus guishaninsula JLT2003</name>
    <dbReference type="NCBI Taxonomy" id="1231392"/>
    <lineage>
        <taxon>Bacteria</taxon>
        <taxon>Pseudomonadati</taxon>
        <taxon>Pseudomonadota</taxon>
        <taxon>Alphaproteobacteria</taxon>
        <taxon>Rhodobacterales</taxon>
        <taxon>Roseobacteraceae</taxon>
        <taxon>Oceaniovalibus</taxon>
    </lineage>
</organism>
<feature type="chain" id="PRO_5003857913" evidence="3">
    <location>
        <begin position="24"/>
        <end position="164"/>
    </location>
</feature>
<accession>K2GML7</accession>
<keyword evidence="3" id="KW-0732">Signal</keyword>
<comment type="caution">
    <text evidence="4">The sequence shown here is derived from an EMBL/GenBank/DDBJ whole genome shotgun (WGS) entry which is preliminary data.</text>
</comment>
<dbReference type="InterPro" id="IPR022472">
    <property type="entry name" value="VPLPA-CTERM"/>
</dbReference>
<feature type="transmembrane region" description="Helical" evidence="2">
    <location>
        <begin position="135"/>
        <end position="154"/>
    </location>
</feature>
<evidence type="ECO:0000313" key="5">
    <source>
        <dbReference type="Proteomes" id="UP000006765"/>
    </source>
</evidence>
<dbReference type="NCBIfam" id="TIGR03370">
    <property type="entry name" value="VPLPA-CTERM"/>
    <property type="match status" value="1"/>
</dbReference>
<keyword evidence="2" id="KW-0812">Transmembrane</keyword>
<sequence length="164" mass="16463">MKQAIIIAAAALSVLLTAGMGAAANVTFLPEVFTPPPDAQPFDATLHVGGRVEVGRPSGDEHPTDAPGGDAGSGRPGLTGGSPAEFLLTSSQRDDSPDTLRLTSSWSDQARKPDPLNLTSDNPGDAAPAVDVPAVPLPAGGVLLIAGLAAFGAVGRRGKASRRP</sequence>
<reference evidence="4 5" key="1">
    <citation type="journal article" date="2012" name="J. Bacteriol.">
        <title>Draft Genome Sequence of Oceaniovalibus guishaninsula JLT2003T.</title>
        <authorList>
            <person name="Tang K."/>
            <person name="Liu K."/>
            <person name="Jiao N."/>
        </authorList>
    </citation>
    <scope>NUCLEOTIDE SEQUENCE [LARGE SCALE GENOMIC DNA]</scope>
    <source>
        <strain evidence="4 5">JLT2003</strain>
    </source>
</reference>
<feature type="region of interest" description="Disordered" evidence="1">
    <location>
        <begin position="51"/>
        <end position="134"/>
    </location>
</feature>
<feature type="signal peptide" evidence="3">
    <location>
        <begin position="1"/>
        <end position="23"/>
    </location>
</feature>
<dbReference type="RefSeq" id="WP_007427109.1">
    <property type="nucleotide sequence ID" value="NZ_AMGO01000046.1"/>
</dbReference>
<keyword evidence="5" id="KW-1185">Reference proteome</keyword>
<gene>
    <name evidence="4" type="ORF">OCGS_1957</name>
</gene>
<protein>
    <submittedName>
        <fullName evidence="4">Uncharacterized protein</fullName>
    </submittedName>
</protein>